<organism evidence="1">
    <name type="scientific">uncultured marine thaumarchaeote KM3_69_B11</name>
    <dbReference type="NCBI Taxonomy" id="1456244"/>
    <lineage>
        <taxon>Archaea</taxon>
        <taxon>Nitrososphaerota</taxon>
        <taxon>environmental samples</taxon>
    </lineage>
</organism>
<protein>
    <submittedName>
        <fullName evidence="1">Uncharacterized protein</fullName>
    </submittedName>
</protein>
<reference evidence="1" key="1">
    <citation type="journal article" date="2014" name="Genome Biol. Evol.">
        <title>Pangenome evidence for extensive interdomain horizontal transfer affecting lineage core and shell genes in uncultured planktonic thaumarchaeota and euryarchaeota.</title>
        <authorList>
            <person name="Deschamps P."/>
            <person name="Zivanovic Y."/>
            <person name="Moreira D."/>
            <person name="Rodriguez-Valera F."/>
            <person name="Lopez-Garcia P."/>
        </authorList>
    </citation>
    <scope>NUCLEOTIDE SEQUENCE</scope>
</reference>
<sequence length="70" mass="7652">MGIVGKGAKCNVSGCDNDAVRSLNTGKVEDAGLSVSSDGKKTALCKTHYKEWKKETKGSRDLERARFDRF</sequence>
<proteinExistence type="predicted"/>
<evidence type="ECO:0000313" key="1">
    <source>
        <dbReference type="EMBL" id="AIF15031.1"/>
    </source>
</evidence>
<dbReference type="EMBL" id="KF901017">
    <property type="protein sequence ID" value="AIF15031.1"/>
    <property type="molecule type" value="Genomic_DNA"/>
</dbReference>
<accession>A0A075HEU0</accession>
<dbReference type="AlphaFoldDB" id="A0A075HEU0"/>
<name>A0A075HEU0_9ARCH</name>